<feature type="domain" description="SCP2" evidence="1">
    <location>
        <begin position="57"/>
        <end position="135"/>
    </location>
</feature>
<dbReference type="InterPro" id="IPR036527">
    <property type="entry name" value="SCP2_sterol-bd_dom_sf"/>
</dbReference>
<dbReference type="SUPFAM" id="SSF55718">
    <property type="entry name" value="SCP-like"/>
    <property type="match status" value="1"/>
</dbReference>
<dbReference type="Proteomes" id="UP000249061">
    <property type="component" value="Unassembled WGS sequence"/>
</dbReference>
<reference evidence="2 3" key="1">
    <citation type="submission" date="2017-08" db="EMBL/GenBank/DDBJ databases">
        <title>Infants hospitalized years apart are colonized by the same room-sourced microbial strains.</title>
        <authorList>
            <person name="Brooks B."/>
            <person name="Olm M.R."/>
            <person name="Firek B.A."/>
            <person name="Baker R."/>
            <person name="Thomas B.C."/>
            <person name="Morowitz M.J."/>
            <person name="Banfield J.F."/>
        </authorList>
    </citation>
    <scope>NUCLEOTIDE SEQUENCE [LARGE SCALE GENOMIC DNA]</scope>
    <source>
        <strain evidence="2">S2_003_000_R2_14</strain>
    </source>
</reference>
<dbReference type="InterPro" id="IPR003033">
    <property type="entry name" value="SCP2_sterol-bd_dom"/>
</dbReference>
<accession>A0A2W5TKF7</accession>
<evidence type="ECO:0000313" key="2">
    <source>
        <dbReference type="EMBL" id="PZR13236.1"/>
    </source>
</evidence>
<dbReference type="EMBL" id="QFQP01000010">
    <property type="protein sequence ID" value="PZR13236.1"/>
    <property type="molecule type" value="Genomic_DNA"/>
</dbReference>
<proteinExistence type="predicted"/>
<dbReference type="AlphaFoldDB" id="A0A2W5TKF7"/>
<organism evidence="2 3">
    <name type="scientific">Archangium gephyra</name>
    <dbReference type="NCBI Taxonomy" id="48"/>
    <lineage>
        <taxon>Bacteria</taxon>
        <taxon>Pseudomonadati</taxon>
        <taxon>Myxococcota</taxon>
        <taxon>Myxococcia</taxon>
        <taxon>Myxococcales</taxon>
        <taxon>Cystobacterineae</taxon>
        <taxon>Archangiaceae</taxon>
        <taxon>Archangium</taxon>
    </lineage>
</organism>
<gene>
    <name evidence="2" type="ORF">DI536_13195</name>
</gene>
<evidence type="ECO:0000259" key="1">
    <source>
        <dbReference type="Pfam" id="PF02036"/>
    </source>
</evidence>
<sequence>MKAFVFQGGIPNGGAWLRKRGLSHARASCTVPGVIATWFEKTLPALLISRFDDFLAVDGAIAFTVGKQSWTLSFADVDEPVKAGAAKDATLRLQFSEAAFEKFIEGTLDVPAAVRGGDVKARGDLELFATLATLMMPLQRDNLGWDAG</sequence>
<dbReference type="Pfam" id="PF02036">
    <property type="entry name" value="SCP2"/>
    <property type="match status" value="1"/>
</dbReference>
<evidence type="ECO:0000313" key="3">
    <source>
        <dbReference type="Proteomes" id="UP000249061"/>
    </source>
</evidence>
<protein>
    <recommendedName>
        <fullName evidence="1">SCP2 domain-containing protein</fullName>
    </recommendedName>
</protein>
<comment type="caution">
    <text evidence="2">The sequence shown here is derived from an EMBL/GenBank/DDBJ whole genome shotgun (WGS) entry which is preliminary data.</text>
</comment>
<name>A0A2W5TKF7_9BACT</name>
<dbReference type="Gene3D" id="3.30.1050.10">
    <property type="entry name" value="SCP2 sterol-binding domain"/>
    <property type="match status" value="1"/>
</dbReference>